<dbReference type="InterPro" id="IPR016181">
    <property type="entry name" value="Acyl_CoA_acyltransferase"/>
</dbReference>
<dbReference type="AlphaFoldDB" id="A0A4U1BRE0"/>
<proteinExistence type="predicted"/>
<gene>
    <name evidence="2" type="ORF">FCL42_12880</name>
</gene>
<name>A0A4U1BRE0_9GAMM</name>
<evidence type="ECO:0000259" key="1">
    <source>
        <dbReference type="PROSITE" id="PS51186"/>
    </source>
</evidence>
<dbReference type="PANTHER" id="PTHR43138:SF1">
    <property type="entry name" value="N-ACETYLTRANSFERASE ACA1"/>
    <property type="match status" value="1"/>
</dbReference>
<reference evidence="2 3" key="1">
    <citation type="submission" date="2019-04" db="EMBL/GenBank/DDBJ databases">
        <authorList>
            <person name="Hwang J.C."/>
        </authorList>
    </citation>
    <scope>NUCLEOTIDE SEQUENCE [LARGE SCALE GENOMIC DNA]</scope>
    <source>
        <strain evidence="2 3">IMCC35002</strain>
    </source>
</reference>
<dbReference type="Proteomes" id="UP000305675">
    <property type="component" value="Unassembled WGS sequence"/>
</dbReference>
<dbReference type="EMBL" id="SWCJ01000009">
    <property type="protein sequence ID" value="TKB54280.1"/>
    <property type="molecule type" value="Genomic_DNA"/>
</dbReference>
<dbReference type="Pfam" id="PF00583">
    <property type="entry name" value="Acetyltransf_1"/>
    <property type="match status" value="1"/>
</dbReference>
<dbReference type="Gene3D" id="3.40.630.30">
    <property type="match status" value="1"/>
</dbReference>
<evidence type="ECO:0000313" key="2">
    <source>
        <dbReference type="EMBL" id="TKB54280.1"/>
    </source>
</evidence>
<dbReference type="GO" id="GO:0016747">
    <property type="term" value="F:acyltransferase activity, transferring groups other than amino-acyl groups"/>
    <property type="evidence" value="ECO:0007669"/>
    <property type="project" value="InterPro"/>
</dbReference>
<dbReference type="InterPro" id="IPR052742">
    <property type="entry name" value="Mito_N-acetyltransferase"/>
</dbReference>
<feature type="domain" description="N-acetyltransferase" evidence="1">
    <location>
        <begin position="1"/>
        <end position="160"/>
    </location>
</feature>
<comment type="caution">
    <text evidence="2">The sequence shown here is derived from an EMBL/GenBank/DDBJ whole genome shotgun (WGS) entry which is preliminary data.</text>
</comment>
<dbReference type="SUPFAM" id="SSF55729">
    <property type="entry name" value="Acyl-CoA N-acyltransferases (Nat)"/>
    <property type="match status" value="1"/>
</dbReference>
<dbReference type="CDD" id="cd04301">
    <property type="entry name" value="NAT_SF"/>
    <property type="match status" value="1"/>
</dbReference>
<keyword evidence="2" id="KW-0808">Transferase</keyword>
<dbReference type="RefSeq" id="WP_136863829.1">
    <property type="nucleotide sequence ID" value="NZ_SWCJ01000009.1"/>
</dbReference>
<dbReference type="PANTHER" id="PTHR43138">
    <property type="entry name" value="ACETYLTRANSFERASE, GNAT FAMILY"/>
    <property type="match status" value="1"/>
</dbReference>
<organism evidence="2 3">
    <name type="scientific">Ferrimonas aestuarii</name>
    <dbReference type="NCBI Taxonomy" id="2569539"/>
    <lineage>
        <taxon>Bacteria</taxon>
        <taxon>Pseudomonadati</taxon>
        <taxon>Pseudomonadota</taxon>
        <taxon>Gammaproteobacteria</taxon>
        <taxon>Alteromonadales</taxon>
        <taxon>Ferrimonadaceae</taxon>
        <taxon>Ferrimonas</taxon>
    </lineage>
</organism>
<keyword evidence="3" id="KW-1185">Reference proteome</keyword>
<dbReference type="PROSITE" id="PS51186">
    <property type="entry name" value="GNAT"/>
    <property type="match status" value="1"/>
</dbReference>
<dbReference type="OrthoDB" id="9788300at2"/>
<dbReference type="InterPro" id="IPR000182">
    <property type="entry name" value="GNAT_dom"/>
</dbReference>
<evidence type="ECO:0000313" key="3">
    <source>
        <dbReference type="Proteomes" id="UP000305675"/>
    </source>
</evidence>
<sequence length="166" mass="19101">MIREITRDDFEAFWPTFSAVIKAQETYAIDPELTLEQGFQLWCKSPMKTFVFEEDGQVIGTYYLKPNSQGPSQHICNCGYMVSDQARGRGVARKMCEHSQVLATELGFKAMQFNSVVATNEVAVRLWKRLGFEIIGTLPNAYQHGKLGFVDCYVMYKWLVPWTRHD</sequence>
<protein>
    <submittedName>
        <fullName evidence="2">GNAT family N-acetyltransferase</fullName>
    </submittedName>
</protein>
<accession>A0A4U1BRE0</accession>